<keyword evidence="1" id="KW-0812">Transmembrane</keyword>
<protein>
    <submittedName>
        <fullName evidence="2">Uncharacterized protein</fullName>
    </submittedName>
</protein>
<reference evidence="2 3" key="1">
    <citation type="journal article" date="2019" name="Int. J. Syst. Evol. Microbiol.">
        <title>The Global Catalogue of Microorganisms (GCM) 10K type strain sequencing project: providing services to taxonomists for standard genome sequencing and annotation.</title>
        <authorList>
            <consortium name="The Broad Institute Genomics Platform"/>
            <consortium name="The Broad Institute Genome Sequencing Center for Infectious Disease"/>
            <person name="Wu L."/>
            <person name="Ma J."/>
        </authorList>
    </citation>
    <scope>NUCLEOTIDE SEQUENCE [LARGE SCALE GENOMIC DNA]</scope>
    <source>
        <strain evidence="2 3">CGMCC 1.15824</strain>
    </source>
</reference>
<keyword evidence="3" id="KW-1185">Reference proteome</keyword>
<dbReference type="RefSeq" id="WP_224827800.1">
    <property type="nucleotide sequence ID" value="NZ_JAIVEF010000002.1"/>
</dbReference>
<name>A0ABD5QDF0_9EURY</name>
<keyword evidence="1" id="KW-0472">Membrane</keyword>
<feature type="transmembrane region" description="Helical" evidence="1">
    <location>
        <begin position="12"/>
        <end position="29"/>
    </location>
</feature>
<organism evidence="2 3">
    <name type="scientific">Saliphagus infecundisoli</name>
    <dbReference type="NCBI Taxonomy" id="1849069"/>
    <lineage>
        <taxon>Archaea</taxon>
        <taxon>Methanobacteriati</taxon>
        <taxon>Methanobacteriota</taxon>
        <taxon>Stenosarchaea group</taxon>
        <taxon>Halobacteria</taxon>
        <taxon>Halobacteriales</taxon>
        <taxon>Natrialbaceae</taxon>
        <taxon>Saliphagus</taxon>
    </lineage>
</organism>
<evidence type="ECO:0000313" key="2">
    <source>
        <dbReference type="EMBL" id="MFC4987781.1"/>
    </source>
</evidence>
<gene>
    <name evidence="2" type="ORF">ACFPFO_08390</name>
</gene>
<dbReference type="AlphaFoldDB" id="A0ABD5QDF0"/>
<accession>A0ABD5QDF0</accession>
<dbReference type="Proteomes" id="UP001595925">
    <property type="component" value="Unassembled WGS sequence"/>
</dbReference>
<sequence>MVAAAPERIEPGVVPGSAGLLVGVGGLYLESLEAESWRTRSLEAGVVVTLFGSLHYLLSGPDLFFCLVTLAALFVAQSAVIVWSGPEGDDKRSRTNHSFG</sequence>
<dbReference type="EMBL" id="JBHSJG010000029">
    <property type="protein sequence ID" value="MFC4987781.1"/>
    <property type="molecule type" value="Genomic_DNA"/>
</dbReference>
<keyword evidence="1" id="KW-1133">Transmembrane helix</keyword>
<comment type="caution">
    <text evidence="2">The sequence shown here is derived from an EMBL/GenBank/DDBJ whole genome shotgun (WGS) entry which is preliminary data.</text>
</comment>
<proteinExistence type="predicted"/>
<evidence type="ECO:0000256" key="1">
    <source>
        <dbReference type="SAM" id="Phobius"/>
    </source>
</evidence>
<evidence type="ECO:0000313" key="3">
    <source>
        <dbReference type="Proteomes" id="UP001595925"/>
    </source>
</evidence>
<feature type="transmembrane region" description="Helical" evidence="1">
    <location>
        <begin position="64"/>
        <end position="84"/>
    </location>
</feature>